<evidence type="ECO:0000313" key="5">
    <source>
        <dbReference type="Proteomes" id="UP000263486"/>
    </source>
</evidence>
<keyword evidence="2" id="KW-0378">Hydrolase</keyword>
<dbReference type="PANTHER" id="PTHR30217:SF6">
    <property type="entry name" value="TRNA HYDROXYLATION PROTEIN P"/>
    <property type="match status" value="1"/>
</dbReference>
<evidence type="ECO:0000256" key="1">
    <source>
        <dbReference type="ARBA" id="ARBA00022670"/>
    </source>
</evidence>
<keyword evidence="5" id="KW-1185">Reference proteome</keyword>
<sequence>MRKTELVAPAGNMKKLKLAFESGADSVLLGGKKYNLRTGSHNFTDEELEEAVSYAKKNSKKIWVTLDIIPHNHELEGLDEYVKYLETIGVHGVMVGDLGVFQVVREFSNLKISVLTQVSNTNFRAVRMWQKLGASRVILAREISIENVKDIREKVPEIELEIYVHGAMHMSTSGRSLLTSYMSSKEENLDSNNAQWKYSVEEQTRPGEYMPVFEDEHGTHIFHSKDLCSIENLDKILELGVDAIRIEGRMMDNYYLTASVRVYNEGINDFYSGNFDVKEEWLEDLEKASPREFTRGFYFGIEGKRSI</sequence>
<gene>
    <name evidence="4" type="ORF">DYH56_01385</name>
</gene>
<dbReference type="Proteomes" id="UP000263486">
    <property type="component" value="Unassembled WGS sequence"/>
</dbReference>
<evidence type="ECO:0000256" key="3">
    <source>
        <dbReference type="ARBA" id="ARBA00038374"/>
    </source>
</evidence>
<keyword evidence="1" id="KW-0645">Protease</keyword>
<comment type="caution">
    <text evidence="4">The sequence shown here is derived from an EMBL/GenBank/DDBJ whole genome shotgun (WGS) entry which is preliminary data.</text>
</comment>
<organism evidence="4 5">
    <name type="scientific">Psychrilyobacter piezotolerans</name>
    <dbReference type="NCBI Taxonomy" id="2293438"/>
    <lineage>
        <taxon>Bacteria</taxon>
        <taxon>Fusobacteriati</taxon>
        <taxon>Fusobacteriota</taxon>
        <taxon>Fusobacteriia</taxon>
        <taxon>Fusobacteriales</taxon>
        <taxon>Fusobacteriaceae</taxon>
        <taxon>Psychrilyobacter</taxon>
    </lineage>
</organism>
<dbReference type="PANTHER" id="PTHR30217">
    <property type="entry name" value="PEPTIDASE U32 FAMILY"/>
    <property type="match status" value="1"/>
</dbReference>
<reference evidence="4 5" key="1">
    <citation type="submission" date="2018-08" db="EMBL/GenBank/DDBJ databases">
        <title>Draft genome sequence of Psychrilyobacter sp. strain SD5 isolated from Black Sea water.</title>
        <authorList>
            <person name="Yadav S."/>
            <person name="Villanueva L."/>
            <person name="Damste J.S.S."/>
        </authorList>
    </citation>
    <scope>NUCLEOTIDE SEQUENCE [LARGE SCALE GENOMIC DNA]</scope>
    <source>
        <strain evidence="4 5">SD5</strain>
    </source>
</reference>
<evidence type="ECO:0000256" key="2">
    <source>
        <dbReference type="ARBA" id="ARBA00022801"/>
    </source>
</evidence>
<accession>A0ABX9KK13</accession>
<dbReference type="InterPro" id="IPR051454">
    <property type="entry name" value="RNA/ubiquinone_mod_enzymes"/>
</dbReference>
<dbReference type="InterPro" id="IPR001539">
    <property type="entry name" value="Peptidase_U32"/>
</dbReference>
<evidence type="ECO:0000313" key="4">
    <source>
        <dbReference type="EMBL" id="REI42831.1"/>
    </source>
</evidence>
<proteinExistence type="inferred from homology"/>
<dbReference type="Pfam" id="PF01136">
    <property type="entry name" value="Peptidase_U32"/>
    <property type="match status" value="1"/>
</dbReference>
<protein>
    <submittedName>
        <fullName evidence="4">U32 family peptidase</fullName>
    </submittedName>
</protein>
<name>A0ABX9KK13_9FUSO</name>
<comment type="similarity">
    <text evidence="3">Belongs to the peptidase U32 family.</text>
</comment>
<dbReference type="EMBL" id="QUAJ01000002">
    <property type="protein sequence ID" value="REI42831.1"/>
    <property type="molecule type" value="Genomic_DNA"/>
</dbReference>